<evidence type="ECO:0000256" key="1">
    <source>
        <dbReference type="ARBA" id="ARBA00022553"/>
    </source>
</evidence>
<dbReference type="Pfam" id="PF00072">
    <property type="entry name" value="Response_reg"/>
    <property type="match status" value="1"/>
</dbReference>
<dbReference type="PANTHER" id="PTHR44591:SF3">
    <property type="entry name" value="RESPONSE REGULATORY DOMAIN-CONTAINING PROTEIN"/>
    <property type="match status" value="1"/>
</dbReference>
<dbReference type="STRING" id="1805146.AUJ27_00410"/>
<evidence type="ECO:0000313" key="5">
    <source>
        <dbReference type="Proteomes" id="UP000183192"/>
    </source>
</evidence>
<sequence length="122" mass="13622">MKVLVVEDDEFLRQLVGRKLGDAGFDIKTAIDAQNAFNVLKDFKPDIILLDLILPGLDGFQILTKIKKDKSIADVPVIILSNLGQKEDVDKAMALGATDFLVKAYFTLDEIVKKIYNILDKK</sequence>
<dbReference type="GO" id="GO:0000160">
    <property type="term" value="P:phosphorelay signal transduction system"/>
    <property type="evidence" value="ECO:0007669"/>
    <property type="project" value="InterPro"/>
</dbReference>
<dbReference type="Gene3D" id="3.40.50.2300">
    <property type="match status" value="1"/>
</dbReference>
<proteinExistence type="predicted"/>
<feature type="domain" description="Response regulatory" evidence="3">
    <location>
        <begin position="2"/>
        <end position="118"/>
    </location>
</feature>
<dbReference type="EMBL" id="MNUU01000006">
    <property type="protein sequence ID" value="OIO08609.1"/>
    <property type="molecule type" value="Genomic_DNA"/>
</dbReference>
<evidence type="ECO:0000313" key="4">
    <source>
        <dbReference type="EMBL" id="OIO08609.1"/>
    </source>
</evidence>
<name>A0A1J4TB88_9BACT</name>
<evidence type="ECO:0000256" key="2">
    <source>
        <dbReference type="PROSITE-ProRule" id="PRU00169"/>
    </source>
</evidence>
<protein>
    <submittedName>
        <fullName evidence="4">Response regulator</fullName>
    </submittedName>
</protein>
<comment type="caution">
    <text evidence="4">The sequence shown here is derived from an EMBL/GenBank/DDBJ whole genome shotgun (WGS) entry which is preliminary data.</text>
</comment>
<keyword evidence="1 2" id="KW-0597">Phosphoprotein</keyword>
<reference evidence="4 5" key="1">
    <citation type="journal article" date="2016" name="Environ. Microbiol.">
        <title>Genomic resolution of a cold subsurface aquifer community provides metabolic insights for novel microbes adapted to high CO concentrations.</title>
        <authorList>
            <person name="Probst A.J."/>
            <person name="Castelle C.J."/>
            <person name="Singh A."/>
            <person name="Brown C.T."/>
            <person name="Anantharaman K."/>
            <person name="Sharon I."/>
            <person name="Hug L.A."/>
            <person name="Burstein D."/>
            <person name="Emerson J.B."/>
            <person name="Thomas B.C."/>
            <person name="Banfield J.F."/>
        </authorList>
    </citation>
    <scope>NUCLEOTIDE SEQUENCE [LARGE SCALE GENOMIC DNA]</scope>
    <source>
        <strain evidence="4">CG1_02_37_44</strain>
    </source>
</reference>
<dbReference type="AlphaFoldDB" id="A0A1J4TB88"/>
<dbReference type="SMART" id="SM00448">
    <property type="entry name" value="REC"/>
    <property type="match status" value="1"/>
</dbReference>
<dbReference type="InterPro" id="IPR001789">
    <property type="entry name" value="Sig_transdc_resp-reg_receiver"/>
</dbReference>
<dbReference type="InterPro" id="IPR011006">
    <property type="entry name" value="CheY-like_superfamily"/>
</dbReference>
<dbReference type="Proteomes" id="UP000183192">
    <property type="component" value="Unassembled WGS sequence"/>
</dbReference>
<dbReference type="SUPFAM" id="SSF52172">
    <property type="entry name" value="CheY-like"/>
    <property type="match status" value="1"/>
</dbReference>
<organism evidence="4 5">
    <name type="scientific">Candidatus Falkowbacteria bacterium CG1_02_37_44</name>
    <dbReference type="NCBI Taxonomy" id="1805146"/>
    <lineage>
        <taxon>Bacteria</taxon>
        <taxon>Candidatus Falkowiibacteriota</taxon>
    </lineage>
</organism>
<gene>
    <name evidence="4" type="ORF">AUJ27_00410</name>
</gene>
<dbReference type="PROSITE" id="PS50110">
    <property type="entry name" value="RESPONSE_REGULATORY"/>
    <property type="match status" value="1"/>
</dbReference>
<feature type="modified residue" description="4-aspartylphosphate" evidence="2">
    <location>
        <position position="51"/>
    </location>
</feature>
<evidence type="ECO:0000259" key="3">
    <source>
        <dbReference type="PROSITE" id="PS50110"/>
    </source>
</evidence>
<accession>A0A1J4TB88</accession>
<dbReference type="PANTHER" id="PTHR44591">
    <property type="entry name" value="STRESS RESPONSE REGULATOR PROTEIN 1"/>
    <property type="match status" value="1"/>
</dbReference>
<dbReference type="CDD" id="cd17574">
    <property type="entry name" value="REC_OmpR"/>
    <property type="match status" value="1"/>
</dbReference>
<dbReference type="InterPro" id="IPR050595">
    <property type="entry name" value="Bact_response_regulator"/>
</dbReference>